<sequence length="124" mass="14174">MEKYEMKIYKDVLFFKYYEMAETVGEAEQQAEEVKRVLSQPGVTKFLNDNSAIQNSKPEVNEVWGELMSWIGSNVEKTGTIATNEAWKNQLNRLSKSAGAYDSLRAFSSLEESLEFMGIPDFKL</sequence>
<dbReference type="Proteomes" id="UP001199631">
    <property type="component" value="Unassembled WGS sequence"/>
</dbReference>
<dbReference type="AlphaFoldDB" id="A0AAW5BF44"/>
<organism evidence="1 2">
    <name type="scientific">Oceanobacillus jordanicus</name>
    <dbReference type="NCBI Taxonomy" id="2867266"/>
    <lineage>
        <taxon>Bacteria</taxon>
        <taxon>Bacillati</taxon>
        <taxon>Bacillota</taxon>
        <taxon>Bacilli</taxon>
        <taxon>Bacillales</taxon>
        <taxon>Bacillaceae</taxon>
        <taxon>Oceanobacillus</taxon>
    </lineage>
</organism>
<protein>
    <submittedName>
        <fullName evidence="1">Uncharacterized protein</fullName>
    </submittedName>
</protein>
<proteinExistence type="predicted"/>
<name>A0AAW5BF44_9BACI</name>
<gene>
    <name evidence="1" type="ORF">K3T81_17735</name>
</gene>
<dbReference type="EMBL" id="JAIFZM010000021">
    <property type="protein sequence ID" value="MCG3420992.1"/>
    <property type="molecule type" value="Genomic_DNA"/>
</dbReference>
<reference evidence="1 2" key="1">
    <citation type="journal article" date="2022" name="Evol. Bioinform. Online">
        <title>Draft Genome Sequence of Oceanobacillus jordanicus Strain GSFE11, a Halotolerant Plant Growth-Promoting Bacterial Endophyte Isolated From the Jordan Valley.</title>
        <authorList>
            <person name="Alhindi T."/>
            <person name="Albdaiwi R."/>
        </authorList>
    </citation>
    <scope>NUCLEOTIDE SEQUENCE [LARGE SCALE GENOMIC DNA]</scope>
    <source>
        <strain evidence="1 2">GSFE11</strain>
    </source>
</reference>
<comment type="caution">
    <text evidence="1">The sequence shown here is derived from an EMBL/GenBank/DDBJ whole genome shotgun (WGS) entry which is preliminary data.</text>
</comment>
<evidence type="ECO:0000313" key="2">
    <source>
        <dbReference type="Proteomes" id="UP001199631"/>
    </source>
</evidence>
<accession>A0AAW5BF44</accession>
<dbReference type="RefSeq" id="WP_238021803.1">
    <property type="nucleotide sequence ID" value="NZ_JAIFZM010000021.1"/>
</dbReference>
<keyword evidence="2" id="KW-1185">Reference proteome</keyword>
<evidence type="ECO:0000313" key="1">
    <source>
        <dbReference type="EMBL" id="MCG3420992.1"/>
    </source>
</evidence>